<keyword evidence="2" id="KW-1185">Reference proteome</keyword>
<evidence type="ECO:0000313" key="2">
    <source>
        <dbReference type="Proteomes" id="UP001163687"/>
    </source>
</evidence>
<name>A0AA35GAC0_9FIRM</name>
<dbReference type="EMBL" id="AP025628">
    <property type="protein sequence ID" value="BDG62343.1"/>
    <property type="molecule type" value="Genomic_DNA"/>
</dbReference>
<dbReference type="RefSeq" id="WP_264842931.1">
    <property type="nucleotide sequence ID" value="NZ_AP025628.1"/>
</dbReference>
<organism evidence="1 2">
    <name type="scientific">Caldinitratiruptor microaerophilus</name>
    <dbReference type="NCBI Taxonomy" id="671077"/>
    <lineage>
        <taxon>Bacteria</taxon>
        <taxon>Bacillati</taxon>
        <taxon>Bacillota</taxon>
        <taxon>Clostridia</taxon>
        <taxon>Eubacteriales</taxon>
        <taxon>Symbiobacteriaceae</taxon>
        <taxon>Caldinitratiruptor</taxon>
    </lineage>
</organism>
<gene>
    <name evidence="1" type="ORF">caldi_34330</name>
</gene>
<dbReference type="AlphaFoldDB" id="A0AA35GAC0"/>
<proteinExistence type="predicted"/>
<accession>A0AA35GAC0</accession>
<evidence type="ECO:0000313" key="1">
    <source>
        <dbReference type="EMBL" id="BDG62343.1"/>
    </source>
</evidence>
<sequence length="66" mass="8111">MRRILTEEEIHRLHGLLEELDQARARYDEAVRRGESRDVLWELVQDLMAKERRFSEELRPFLHPIR</sequence>
<dbReference type="Proteomes" id="UP001163687">
    <property type="component" value="Chromosome"/>
</dbReference>
<protein>
    <submittedName>
        <fullName evidence="1">Uncharacterized protein</fullName>
    </submittedName>
</protein>
<reference evidence="1" key="1">
    <citation type="submission" date="2022-03" db="EMBL/GenBank/DDBJ databases">
        <title>Complete genome sequence of Caldinitratiruptor microaerophilus.</title>
        <authorList>
            <person name="Mukaiyama R."/>
            <person name="Nishiyama T."/>
            <person name="Ueda K."/>
        </authorList>
    </citation>
    <scope>NUCLEOTIDE SEQUENCE</scope>
    <source>
        <strain evidence="1">JCM 16183</strain>
    </source>
</reference>
<dbReference type="KEGG" id="cmic:caldi_34330"/>